<evidence type="ECO:0000256" key="5">
    <source>
        <dbReference type="ARBA" id="ARBA00022729"/>
    </source>
</evidence>
<dbReference type="AlphaFoldDB" id="A0A1M3KXD4"/>
<dbReference type="InterPro" id="IPR039426">
    <property type="entry name" value="TonB-dep_rcpt-like"/>
</dbReference>
<dbReference type="EMBL" id="MKVH01000024">
    <property type="protein sequence ID" value="OJX57035.1"/>
    <property type="molecule type" value="Genomic_DNA"/>
</dbReference>
<feature type="domain" description="TonB-dependent receptor-like beta-barrel" evidence="12">
    <location>
        <begin position="314"/>
        <end position="649"/>
    </location>
</feature>
<evidence type="ECO:0000313" key="15">
    <source>
        <dbReference type="Proteomes" id="UP000184233"/>
    </source>
</evidence>
<sequence>MIATVIHHCHAVVCLFALLCLVSSAHGRPVADTTMPTGTITGTVVNATTQAPVSGATIQVMGSTRGAVAGSGGRFVIRNVPAGIVNLRITAIGFEASIRPDIAVGPGKPSTVTIGLNPSDITLDTAVVTASALGDPQTMTSTGRLTSEEVRRAPGVQEDVVRAIALLPGVATTRAGRNDLAVRGGAPFENLFIVDNIEVPNINHFGAQGSSGGPLSIINIDFVRDVSLSTGGFGPKYGDRLSSVTNITLREGNDQRFGGEINLSATSFGVIGEGPIGKDGNYLFSIRRSYLDLIFTLAGFGFVPEYWDFTGKVSYSLDDRNSLSFLLIGALGSVRFNNESTDNRYSNSRVASPSQNQYFSGLTWKHLFENGLLTMTLGRTFTAFRTSQQDTNATVVFSNASDEGETSLRADLLYLPTPAIELSAGTVSKYASNLSYDVLIPGYARLDASGSPRPLRKDTSFSAFRTSLYGQAAWSPSDRWKFVVGGRMDVYSYLDEKVVVAPRASASYSLTPSSTLAVSGGRYYQSPQFIWFVGDPGNTALAPLRADQVVFSYQWRAREDLNIQIEGYYKRYGNYPGRIYRPQAVLSPSGYDDIYNDIPYGLEPISTTASGTTYGVELFIQKRLSAIPVFGLASISFNRTRFAGLDGTERPGAFDTPIFGTIAAGWRPDPVWELSSKLRASTGLPTTPYITTSDRATETGFPVGALDFAFYNAGPRLPFFYALDVRMDKRWFFDGWQLITYIDVQNVTGMRYVSGYRWNPRTNLVEEQRSIGILPSIGLNVEF</sequence>
<evidence type="ECO:0000256" key="10">
    <source>
        <dbReference type="RuleBase" id="RU003357"/>
    </source>
</evidence>
<keyword evidence="4" id="KW-0812">Transmembrane</keyword>
<evidence type="ECO:0000256" key="2">
    <source>
        <dbReference type="ARBA" id="ARBA00022448"/>
    </source>
</evidence>
<dbReference type="InterPro" id="IPR000531">
    <property type="entry name" value="Beta-barrel_TonB"/>
</dbReference>
<dbReference type="STRING" id="1895771.BGO89_11030"/>
<keyword evidence="5 11" id="KW-0732">Signal</keyword>
<proteinExistence type="inferred from homology"/>
<keyword evidence="9" id="KW-0998">Cell outer membrane</keyword>
<evidence type="ECO:0000256" key="9">
    <source>
        <dbReference type="ARBA" id="ARBA00023237"/>
    </source>
</evidence>
<dbReference type="PANTHER" id="PTHR30069:SF29">
    <property type="entry name" value="HEMOGLOBIN AND HEMOGLOBIN-HAPTOGLOBIN-BINDING PROTEIN 1-RELATED"/>
    <property type="match status" value="1"/>
</dbReference>
<dbReference type="GO" id="GO:0044718">
    <property type="term" value="P:siderophore transmembrane transport"/>
    <property type="evidence" value="ECO:0007669"/>
    <property type="project" value="TreeGrafter"/>
</dbReference>
<dbReference type="InterPro" id="IPR037066">
    <property type="entry name" value="Plug_dom_sf"/>
</dbReference>
<dbReference type="SUPFAM" id="SSF49464">
    <property type="entry name" value="Carboxypeptidase regulatory domain-like"/>
    <property type="match status" value="1"/>
</dbReference>
<dbReference type="Pfam" id="PF07715">
    <property type="entry name" value="Plug"/>
    <property type="match status" value="1"/>
</dbReference>
<dbReference type="Gene3D" id="2.60.40.1120">
    <property type="entry name" value="Carboxypeptidase-like, regulatory domain"/>
    <property type="match status" value="1"/>
</dbReference>
<evidence type="ECO:0008006" key="16">
    <source>
        <dbReference type="Google" id="ProtNLM"/>
    </source>
</evidence>
<comment type="subcellular location">
    <subcellularLocation>
        <location evidence="1">Cell outer membrane</location>
        <topology evidence="1">Multi-pass membrane protein</topology>
    </subcellularLocation>
</comment>
<dbReference type="InterPro" id="IPR008969">
    <property type="entry name" value="CarboxyPept-like_regulatory"/>
</dbReference>
<keyword evidence="2" id="KW-0813">Transport</keyword>
<comment type="similarity">
    <text evidence="10">Belongs to the TonB-dependent receptor family.</text>
</comment>
<evidence type="ECO:0000313" key="14">
    <source>
        <dbReference type="EMBL" id="OJX57035.1"/>
    </source>
</evidence>
<keyword evidence="3" id="KW-1134">Transmembrane beta strand</keyword>
<evidence type="ECO:0000256" key="3">
    <source>
        <dbReference type="ARBA" id="ARBA00022452"/>
    </source>
</evidence>
<evidence type="ECO:0000256" key="6">
    <source>
        <dbReference type="ARBA" id="ARBA00023077"/>
    </source>
</evidence>
<evidence type="ECO:0000256" key="1">
    <source>
        <dbReference type="ARBA" id="ARBA00004571"/>
    </source>
</evidence>
<name>A0A1M3KXD4_9BACT</name>
<dbReference type="Proteomes" id="UP000184233">
    <property type="component" value="Unassembled WGS sequence"/>
</dbReference>
<dbReference type="GO" id="GO:0015344">
    <property type="term" value="F:siderophore uptake transmembrane transporter activity"/>
    <property type="evidence" value="ECO:0007669"/>
    <property type="project" value="TreeGrafter"/>
</dbReference>
<dbReference type="PANTHER" id="PTHR30069">
    <property type="entry name" value="TONB-DEPENDENT OUTER MEMBRANE RECEPTOR"/>
    <property type="match status" value="1"/>
</dbReference>
<dbReference type="Pfam" id="PF00593">
    <property type="entry name" value="TonB_dep_Rec_b-barrel"/>
    <property type="match status" value="1"/>
</dbReference>
<dbReference type="GO" id="GO:0009279">
    <property type="term" value="C:cell outer membrane"/>
    <property type="evidence" value="ECO:0007669"/>
    <property type="project" value="UniProtKB-SubCell"/>
</dbReference>
<dbReference type="Pfam" id="PF13620">
    <property type="entry name" value="CarboxypepD_reg"/>
    <property type="match status" value="1"/>
</dbReference>
<keyword evidence="8" id="KW-0675">Receptor</keyword>
<evidence type="ECO:0000256" key="7">
    <source>
        <dbReference type="ARBA" id="ARBA00023136"/>
    </source>
</evidence>
<dbReference type="InterPro" id="IPR036942">
    <property type="entry name" value="Beta-barrel_TonB_sf"/>
</dbReference>
<dbReference type="InterPro" id="IPR012910">
    <property type="entry name" value="Plug_dom"/>
</dbReference>
<dbReference type="Gene3D" id="2.40.170.20">
    <property type="entry name" value="TonB-dependent receptor, beta-barrel domain"/>
    <property type="match status" value="1"/>
</dbReference>
<evidence type="ECO:0000259" key="13">
    <source>
        <dbReference type="Pfam" id="PF07715"/>
    </source>
</evidence>
<feature type="signal peptide" evidence="11">
    <location>
        <begin position="1"/>
        <end position="27"/>
    </location>
</feature>
<accession>A0A1M3KXD4</accession>
<reference evidence="14 15" key="1">
    <citation type="submission" date="2016-09" db="EMBL/GenBank/DDBJ databases">
        <title>Genome-resolved meta-omics ties microbial dynamics to process performance in biotechnology for thiocyanate degradation.</title>
        <authorList>
            <person name="Kantor R.S."/>
            <person name="Huddy R.J."/>
            <person name="Iyer R."/>
            <person name="Thomas B.C."/>
            <person name="Brown C.T."/>
            <person name="Anantharaman K."/>
            <person name="Tringe S."/>
            <person name="Hettich R.L."/>
            <person name="Harrison S.T."/>
            <person name="Banfield J.F."/>
        </authorList>
    </citation>
    <scope>NUCLEOTIDE SEQUENCE [LARGE SCALE GENOMIC DNA]</scope>
    <source>
        <strain evidence="14">59-99</strain>
    </source>
</reference>
<protein>
    <recommendedName>
        <fullName evidence="16">TonB-dependent receptor plug domain-containing protein</fullName>
    </recommendedName>
</protein>
<keyword evidence="6 10" id="KW-0798">TonB box</keyword>
<organism evidence="14 15">
    <name type="scientific">Candidatus Kapaibacterium thiocyanatum</name>
    <dbReference type="NCBI Taxonomy" id="1895771"/>
    <lineage>
        <taxon>Bacteria</taxon>
        <taxon>Pseudomonadati</taxon>
        <taxon>Candidatus Kapaibacteriota</taxon>
        <taxon>Candidatus Kapaibacteriia</taxon>
        <taxon>Candidatus Kapaibacteriales</taxon>
        <taxon>Candidatus Kapaibacteriaceae</taxon>
        <taxon>Candidatus Kapaibacterium</taxon>
    </lineage>
</organism>
<dbReference type="Gene3D" id="2.170.130.10">
    <property type="entry name" value="TonB-dependent receptor, plug domain"/>
    <property type="match status" value="1"/>
</dbReference>
<gene>
    <name evidence="14" type="ORF">BGO89_11030</name>
</gene>
<feature type="domain" description="TonB-dependent receptor plug" evidence="13">
    <location>
        <begin position="140"/>
        <end position="240"/>
    </location>
</feature>
<evidence type="ECO:0000259" key="12">
    <source>
        <dbReference type="Pfam" id="PF00593"/>
    </source>
</evidence>
<evidence type="ECO:0000256" key="4">
    <source>
        <dbReference type="ARBA" id="ARBA00022692"/>
    </source>
</evidence>
<dbReference type="SUPFAM" id="SSF56935">
    <property type="entry name" value="Porins"/>
    <property type="match status" value="1"/>
</dbReference>
<evidence type="ECO:0000256" key="11">
    <source>
        <dbReference type="SAM" id="SignalP"/>
    </source>
</evidence>
<evidence type="ECO:0000256" key="8">
    <source>
        <dbReference type="ARBA" id="ARBA00023170"/>
    </source>
</evidence>
<comment type="caution">
    <text evidence="14">The sequence shown here is derived from an EMBL/GenBank/DDBJ whole genome shotgun (WGS) entry which is preliminary data.</text>
</comment>
<feature type="chain" id="PRO_5012815609" description="TonB-dependent receptor plug domain-containing protein" evidence="11">
    <location>
        <begin position="28"/>
        <end position="783"/>
    </location>
</feature>
<keyword evidence="7 10" id="KW-0472">Membrane</keyword>